<accession>A0A7N0TJ92</accession>
<evidence type="ECO:0000313" key="1">
    <source>
        <dbReference type="EnsemblPlants" id="Kaladp0039s0170.1.v1.1"/>
    </source>
</evidence>
<keyword evidence="2" id="KW-1185">Reference proteome</keyword>
<name>A0A7N0TJ92_KALFE</name>
<evidence type="ECO:0000313" key="2">
    <source>
        <dbReference type="Proteomes" id="UP000594263"/>
    </source>
</evidence>
<reference evidence="1" key="1">
    <citation type="submission" date="2021-01" db="UniProtKB">
        <authorList>
            <consortium name="EnsemblPlants"/>
        </authorList>
    </citation>
    <scope>IDENTIFICATION</scope>
</reference>
<dbReference type="AlphaFoldDB" id="A0A7N0TJ92"/>
<dbReference type="Gramene" id="Kaladp0039s0170.1.v1.1">
    <property type="protein sequence ID" value="Kaladp0039s0170.1.v1.1"/>
    <property type="gene ID" value="Kaladp0039s0170.v1.1"/>
</dbReference>
<dbReference type="Proteomes" id="UP000594263">
    <property type="component" value="Unplaced"/>
</dbReference>
<protein>
    <submittedName>
        <fullName evidence="1">Uncharacterized protein</fullName>
    </submittedName>
</protein>
<proteinExistence type="predicted"/>
<dbReference type="EnsemblPlants" id="Kaladp0039s0170.1.v1.1">
    <property type="protein sequence ID" value="Kaladp0039s0170.1.v1.1"/>
    <property type="gene ID" value="Kaladp0039s0170.v1.1"/>
</dbReference>
<sequence>MNLDVNVEQNHPPGLIYMGCHNKKPGFSMQVFRTRVALLPSFGAAWTSYLR</sequence>
<organism evidence="1 2">
    <name type="scientific">Kalanchoe fedtschenkoi</name>
    <name type="common">Lavender scallops</name>
    <name type="synonym">South American air plant</name>
    <dbReference type="NCBI Taxonomy" id="63787"/>
    <lineage>
        <taxon>Eukaryota</taxon>
        <taxon>Viridiplantae</taxon>
        <taxon>Streptophyta</taxon>
        <taxon>Embryophyta</taxon>
        <taxon>Tracheophyta</taxon>
        <taxon>Spermatophyta</taxon>
        <taxon>Magnoliopsida</taxon>
        <taxon>eudicotyledons</taxon>
        <taxon>Gunneridae</taxon>
        <taxon>Pentapetalae</taxon>
        <taxon>Saxifragales</taxon>
        <taxon>Crassulaceae</taxon>
        <taxon>Kalanchoe</taxon>
    </lineage>
</organism>